<dbReference type="GeneID" id="42304915"/>
<dbReference type="Pfam" id="PF09393">
    <property type="entry name" value="DUF2001"/>
    <property type="match status" value="1"/>
</dbReference>
<keyword evidence="3" id="KW-1185">Reference proteome</keyword>
<dbReference type="Gene3D" id="2.30.110.40">
    <property type="entry name" value="Phage tail tube protein"/>
    <property type="match status" value="1"/>
</dbReference>
<dbReference type="InterPro" id="IPR018989">
    <property type="entry name" value="DUF2001"/>
</dbReference>
<sequence length="145" mass="16759">MGAYDRGLPYMKPREVARGMYGHVYDDGEFMDNVTEFEARIKFKKKEVERANAFMDGNRIMGGKGEGKIKLHLTNAEFMKRLSEDPDREYTFIGDVDDPDPMTASANYKVVINGVNFDEVPIHQFKVGETIEIDISFTFDDWEWL</sequence>
<dbReference type="PATRIC" id="fig|47500.8.peg.4456"/>
<dbReference type="OrthoDB" id="1697482at2"/>
<protein>
    <submittedName>
        <fullName evidence="2">Phage tail tube protein</fullName>
    </submittedName>
</protein>
<accession>A0A0D1XCH4</accession>
<dbReference type="SUPFAM" id="SSF69279">
    <property type="entry name" value="Phage tail proteins"/>
    <property type="match status" value="1"/>
</dbReference>
<dbReference type="InterPro" id="IPR038628">
    <property type="entry name" value="XkdM-like_sf"/>
</dbReference>
<dbReference type="Proteomes" id="UP000182836">
    <property type="component" value="Unassembled WGS sequence"/>
</dbReference>
<evidence type="ECO:0000313" key="2">
    <source>
        <dbReference type="EMBL" id="SDK33107.1"/>
    </source>
</evidence>
<organism evidence="1 3">
    <name type="scientific">Aneurinibacillus migulanus</name>
    <name type="common">Bacillus migulanus</name>
    <dbReference type="NCBI Taxonomy" id="47500"/>
    <lineage>
        <taxon>Bacteria</taxon>
        <taxon>Bacillati</taxon>
        <taxon>Bacillota</taxon>
        <taxon>Bacilli</taxon>
        <taxon>Bacillales</taxon>
        <taxon>Paenibacillaceae</taxon>
        <taxon>Aneurinibacillus group</taxon>
        <taxon>Aneurinibacillus</taxon>
    </lineage>
</organism>
<dbReference type="AlphaFoldDB" id="A0A0D1XCH4"/>
<evidence type="ECO:0000313" key="4">
    <source>
        <dbReference type="Proteomes" id="UP000182836"/>
    </source>
</evidence>
<proteinExistence type="predicted"/>
<gene>
    <name evidence="1" type="ORF">AF333_06845</name>
    <name evidence="2" type="ORF">SAMN04487909_14928</name>
</gene>
<reference evidence="2 4" key="2">
    <citation type="submission" date="2016-10" db="EMBL/GenBank/DDBJ databases">
        <authorList>
            <person name="de Groot N.N."/>
        </authorList>
    </citation>
    <scope>NUCLEOTIDE SEQUENCE [LARGE SCALE GENOMIC DNA]</scope>
    <source>
        <strain evidence="2 4">DSM 2895</strain>
    </source>
</reference>
<reference evidence="1 3" key="1">
    <citation type="submission" date="2015-07" db="EMBL/GenBank/DDBJ databases">
        <title>Fjat-14205 dsm 2895.</title>
        <authorList>
            <person name="Liu B."/>
            <person name="Wang J."/>
            <person name="Zhu Y."/>
            <person name="Liu G."/>
            <person name="Chen Q."/>
            <person name="Chen Z."/>
            <person name="Lan J."/>
            <person name="Che J."/>
            <person name="Ge C."/>
            <person name="Shi H."/>
            <person name="Pan Z."/>
            <person name="Liu X."/>
        </authorList>
    </citation>
    <scope>NUCLEOTIDE SEQUENCE [LARGE SCALE GENOMIC DNA]</scope>
    <source>
        <strain evidence="1 3">DSM 2895</strain>
    </source>
</reference>
<dbReference type="STRING" id="47500.AF333_06845"/>
<dbReference type="RefSeq" id="WP_043068827.1">
    <property type="nucleotide sequence ID" value="NZ_BJOA01000200.1"/>
</dbReference>
<evidence type="ECO:0000313" key="1">
    <source>
        <dbReference type="EMBL" id="KON95239.1"/>
    </source>
</evidence>
<dbReference type="EMBL" id="LGUG01000004">
    <property type="protein sequence ID" value="KON95239.1"/>
    <property type="molecule type" value="Genomic_DNA"/>
</dbReference>
<evidence type="ECO:0000313" key="3">
    <source>
        <dbReference type="Proteomes" id="UP000037269"/>
    </source>
</evidence>
<dbReference type="EMBL" id="FNED01000049">
    <property type="protein sequence ID" value="SDK33107.1"/>
    <property type="molecule type" value="Genomic_DNA"/>
</dbReference>
<dbReference type="Proteomes" id="UP000037269">
    <property type="component" value="Unassembled WGS sequence"/>
</dbReference>
<name>A0A0D1XCH4_ANEMI</name>